<dbReference type="InterPro" id="IPR036397">
    <property type="entry name" value="RNaseH_sf"/>
</dbReference>
<gene>
    <name evidence="2" type="ORF">ALEPTO_LOCUS12586</name>
</gene>
<dbReference type="Proteomes" id="UP000789508">
    <property type="component" value="Unassembled WGS sequence"/>
</dbReference>
<evidence type="ECO:0000256" key="1">
    <source>
        <dbReference type="SAM" id="MobiDB-lite"/>
    </source>
</evidence>
<feature type="region of interest" description="Disordered" evidence="1">
    <location>
        <begin position="199"/>
        <end position="218"/>
    </location>
</feature>
<reference evidence="2" key="1">
    <citation type="submission" date="2021-06" db="EMBL/GenBank/DDBJ databases">
        <authorList>
            <person name="Kallberg Y."/>
            <person name="Tangrot J."/>
            <person name="Rosling A."/>
        </authorList>
    </citation>
    <scope>NUCLEOTIDE SEQUENCE</scope>
    <source>
        <strain evidence="2">FL130A</strain>
    </source>
</reference>
<protein>
    <submittedName>
        <fullName evidence="2">363_t:CDS:1</fullName>
    </submittedName>
</protein>
<dbReference type="OrthoDB" id="10632704at2759"/>
<organism evidence="2 3">
    <name type="scientific">Ambispora leptoticha</name>
    <dbReference type="NCBI Taxonomy" id="144679"/>
    <lineage>
        <taxon>Eukaryota</taxon>
        <taxon>Fungi</taxon>
        <taxon>Fungi incertae sedis</taxon>
        <taxon>Mucoromycota</taxon>
        <taxon>Glomeromycotina</taxon>
        <taxon>Glomeromycetes</taxon>
        <taxon>Archaeosporales</taxon>
        <taxon>Ambisporaceae</taxon>
        <taxon>Ambispora</taxon>
    </lineage>
</organism>
<dbReference type="EMBL" id="CAJVPS010029976">
    <property type="protein sequence ID" value="CAG8729935.1"/>
    <property type="molecule type" value="Genomic_DNA"/>
</dbReference>
<name>A0A9N9ID49_9GLOM</name>
<feature type="non-terminal residue" evidence="2">
    <location>
        <position position="1"/>
    </location>
</feature>
<proteinExistence type="predicted"/>
<dbReference type="AlphaFoldDB" id="A0A9N9ID49"/>
<dbReference type="GO" id="GO:0003676">
    <property type="term" value="F:nucleic acid binding"/>
    <property type="evidence" value="ECO:0007669"/>
    <property type="project" value="InterPro"/>
</dbReference>
<dbReference type="Gene3D" id="3.30.420.10">
    <property type="entry name" value="Ribonuclease H-like superfamily/Ribonuclease H"/>
    <property type="match status" value="1"/>
</dbReference>
<evidence type="ECO:0000313" key="3">
    <source>
        <dbReference type="Proteomes" id="UP000789508"/>
    </source>
</evidence>
<evidence type="ECO:0000313" key="2">
    <source>
        <dbReference type="EMBL" id="CAG8729935.1"/>
    </source>
</evidence>
<keyword evidence="3" id="KW-1185">Reference proteome</keyword>
<comment type="caution">
    <text evidence="2">The sequence shown here is derived from an EMBL/GenBank/DDBJ whole genome shotgun (WGS) entry which is preliminary data.</text>
</comment>
<sequence length="218" mass="23755">PEQKDDAAELAAAKTSAKTEIDKLVSGAGAKIIDETTTLTTKPLVENHTAGFATGALNHLRSFVKNRQKEIDDSGIMTADDVTKVKAALEKLKKSTDKAVKDIVVPRVEVIHKLFEKGDDKSKALAKLIRDNFIKKLETDYPATDYETNLTKLESKLADLKKYAKGGENEAIYNGLGTDEKKTFDALLKSVEDKVEAMKAAEKNAEKNNGNEKTSEGG</sequence>
<accession>A0A9N9ID49</accession>